<name>A0ACC1MY53_9APHY</name>
<sequence>MFGMINGPSAYNAPTSVSQMMGGAVNSSSDMAAMMAYTDRMTANNTKAANWGANLDMASVPSELHEVFLQNVMYTRAFLGANPEVLKDDGSIDLNSHGAPMKLPTDMATVNNAVDSQPSAQAAASTGAAAAPAGSSAASSAASPAATGKSNGAASTAASSALLGVAAFAAAILAF</sequence>
<gene>
    <name evidence="1" type="ORF">NUW54_g12475</name>
</gene>
<evidence type="ECO:0000313" key="1">
    <source>
        <dbReference type="EMBL" id="KAJ2971569.1"/>
    </source>
</evidence>
<evidence type="ECO:0000313" key="2">
    <source>
        <dbReference type="Proteomes" id="UP001144978"/>
    </source>
</evidence>
<reference evidence="1" key="1">
    <citation type="submission" date="2022-08" db="EMBL/GenBank/DDBJ databases">
        <title>Genome Sequence of Pycnoporus sanguineus.</title>
        <authorList>
            <person name="Buettner E."/>
        </authorList>
    </citation>
    <scope>NUCLEOTIDE SEQUENCE</scope>
    <source>
        <strain evidence="1">CG-C14</strain>
    </source>
</reference>
<accession>A0ACC1MY53</accession>
<keyword evidence="2" id="KW-1185">Reference proteome</keyword>
<dbReference type="EMBL" id="JANSHE010005326">
    <property type="protein sequence ID" value="KAJ2971569.1"/>
    <property type="molecule type" value="Genomic_DNA"/>
</dbReference>
<proteinExistence type="predicted"/>
<protein>
    <submittedName>
        <fullName evidence="1">Uncharacterized protein</fullName>
    </submittedName>
</protein>
<dbReference type="Proteomes" id="UP001144978">
    <property type="component" value="Unassembled WGS sequence"/>
</dbReference>
<comment type="caution">
    <text evidence="1">The sequence shown here is derived from an EMBL/GenBank/DDBJ whole genome shotgun (WGS) entry which is preliminary data.</text>
</comment>
<organism evidence="1 2">
    <name type="scientific">Trametes sanguinea</name>
    <dbReference type="NCBI Taxonomy" id="158606"/>
    <lineage>
        <taxon>Eukaryota</taxon>
        <taxon>Fungi</taxon>
        <taxon>Dikarya</taxon>
        <taxon>Basidiomycota</taxon>
        <taxon>Agaricomycotina</taxon>
        <taxon>Agaricomycetes</taxon>
        <taxon>Polyporales</taxon>
        <taxon>Polyporaceae</taxon>
        <taxon>Trametes</taxon>
    </lineage>
</organism>